<sequence>SGKLELLRRVRPNFADDVYGSNVLKHNENVEHAENIMEDRTDICESALAQRRSAQLPKTQKNIKQTEAIKH</sequence>
<evidence type="ECO:0000313" key="1">
    <source>
        <dbReference type="EMBL" id="EJW76246.1"/>
    </source>
</evidence>
<protein>
    <submittedName>
        <fullName evidence="1">Uncharacterized protein</fullName>
    </submittedName>
</protein>
<dbReference type="Proteomes" id="UP000004810">
    <property type="component" value="Unassembled WGS sequence"/>
</dbReference>
<proteinExistence type="predicted"/>
<comment type="caution">
    <text evidence="1">The sequence shown here is derived from an EMBL/GenBank/DDBJ whole genome shotgun (WGS) entry which is preliminary data.</text>
</comment>
<name>J9E1Z5_WUCBA</name>
<organism evidence="1 2">
    <name type="scientific">Wuchereria bancrofti</name>
    <dbReference type="NCBI Taxonomy" id="6293"/>
    <lineage>
        <taxon>Eukaryota</taxon>
        <taxon>Metazoa</taxon>
        <taxon>Ecdysozoa</taxon>
        <taxon>Nematoda</taxon>
        <taxon>Chromadorea</taxon>
        <taxon>Rhabditida</taxon>
        <taxon>Spirurina</taxon>
        <taxon>Spiruromorpha</taxon>
        <taxon>Filarioidea</taxon>
        <taxon>Onchocercidae</taxon>
        <taxon>Wuchereria</taxon>
    </lineage>
</organism>
<gene>
    <name evidence="1" type="ORF">WUBG_12845</name>
</gene>
<dbReference type="EMBL" id="ADBV01009355">
    <property type="protein sequence ID" value="EJW76246.1"/>
    <property type="molecule type" value="Genomic_DNA"/>
</dbReference>
<feature type="non-terminal residue" evidence="1">
    <location>
        <position position="1"/>
    </location>
</feature>
<reference evidence="2" key="1">
    <citation type="submission" date="2012-08" db="EMBL/GenBank/DDBJ databases">
        <title>The Genome Sequence of Wuchereria bancrofti.</title>
        <authorList>
            <person name="Nutman T.B."/>
            <person name="Fink D.L."/>
            <person name="Russ C."/>
            <person name="Young S."/>
            <person name="Zeng Q."/>
            <person name="Koehrsen M."/>
            <person name="Alvarado L."/>
            <person name="Berlin A."/>
            <person name="Chapman S.B."/>
            <person name="Chen Z."/>
            <person name="Freedman E."/>
            <person name="Gellesch M."/>
            <person name="Goldberg J."/>
            <person name="Griggs A."/>
            <person name="Gujja S."/>
            <person name="Heilman E.R."/>
            <person name="Heiman D."/>
            <person name="Hepburn T."/>
            <person name="Howarth C."/>
            <person name="Jen D."/>
            <person name="Larson L."/>
            <person name="Lewis B."/>
            <person name="Mehta T."/>
            <person name="Park D."/>
            <person name="Pearson M."/>
            <person name="Roberts A."/>
            <person name="Saif S."/>
            <person name="Shea T."/>
            <person name="Shenoy N."/>
            <person name="Sisk P."/>
            <person name="Stolte C."/>
            <person name="Sykes S."/>
            <person name="Walk T."/>
            <person name="White J."/>
            <person name="Yandava C."/>
            <person name="Haas B."/>
            <person name="Henn M.R."/>
            <person name="Nusbaum C."/>
            <person name="Birren B."/>
        </authorList>
    </citation>
    <scope>NUCLEOTIDE SEQUENCE [LARGE SCALE GENOMIC DNA]</scope>
    <source>
        <strain evidence="2">NA</strain>
    </source>
</reference>
<accession>J9E1Z5</accession>
<evidence type="ECO:0000313" key="2">
    <source>
        <dbReference type="Proteomes" id="UP000004810"/>
    </source>
</evidence>
<dbReference type="AlphaFoldDB" id="J9E1Z5"/>